<dbReference type="InterPro" id="IPR006043">
    <property type="entry name" value="NCS2"/>
</dbReference>
<comment type="subcellular location">
    <subcellularLocation>
        <location evidence="1">Membrane</location>
        <topology evidence="1">Multi-pass membrane protein</topology>
    </subcellularLocation>
</comment>
<evidence type="ECO:0008006" key="10">
    <source>
        <dbReference type="Google" id="ProtNLM"/>
    </source>
</evidence>
<feature type="transmembrane region" description="Helical" evidence="7">
    <location>
        <begin position="235"/>
        <end position="255"/>
    </location>
</feature>
<evidence type="ECO:0000256" key="4">
    <source>
        <dbReference type="ARBA" id="ARBA00022989"/>
    </source>
</evidence>
<dbReference type="Pfam" id="PF00860">
    <property type="entry name" value="Xan_ur_permease"/>
    <property type="match status" value="1"/>
</dbReference>
<sequence length="596" mass="64261">MSMICCGTKDSRVPFYRLNHTPPWLLSLFFAIQHLLVQASLLCTCHSLLLQSRPLAPQDPNRLLASSLFACGIATLLQTCLGTRLPLVQAPTFELLIPALVLSRRPDGNEASRNVTQDSLFCRGNSCEELQSVIQPVMEVSGALVVSGGLQVLFGVTGACGWILQRCGPMVLAPTISIIGLSSYKPVALYCSSNWIISLLLVLLSAFLSQTLRSWYLPTCTWERETGIRKRFVPIFRMLSLFIPITCILIGTAVLERAPNLFPLTIRLGPNSSVPVPSGAQSSPAVFGKGITRTDQWFQFPLMGSWGWPEFSLLTLSVGIAMALTSTVCSMGCYVLCARILHCPAVPYHASNRGICMEGVGNILSGILGTVCGAGSSIPNTGMAALTQVGSRHSAQFSALLFLVFGCSPKLCQFLTMIPFSVHGGIFCLTFSVAVGAGVSFFQYVDVDSGRNVFIVGVTMFMALLVPRKMDEVPGQIDTGWDSFDLFLLSVLTVPTFLGGIFSFILENTVSGTLQERGLHSGISLWIPPPGEDTPKAHQEDLAKYYGLPPGIIRLLPLVYPFTQLIPPAPANTREHAAGEGDNLLTGPAGKDVERG</sequence>
<name>A0A8T2IQ37_9PIPI</name>
<keyword evidence="5 7" id="KW-0472">Membrane</keyword>
<comment type="similarity">
    <text evidence="2">Belongs to the nucleobase:cation symporter-2 (NCS2) (TC 2.A.40) family.</text>
</comment>
<keyword evidence="3 7" id="KW-0812">Transmembrane</keyword>
<evidence type="ECO:0000256" key="1">
    <source>
        <dbReference type="ARBA" id="ARBA00004141"/>
    </source>
</evidence>
<organism evidence="8 9">
    <name type="scientific">Hymenochirus boettgeri</name>
    <name type="common">Congo dwarf clawed frog</name>
    <dbReference type="NCBI Taxonomy" id="247094"/>
    <lineage>
        <taxon>Eukaryota</taxon>
        <taxon>Metazoa</taxon>
        <taxon>Chordata</taxon>
        <taxon>Craniata</taxon>
        <taxon>Vertebrata</taxon>
        <taxon>Euteleostomi</taxon>
        <taxon>Amphibia</taxon>
        <taxon>Batrachia</taxon>
        <taxon>Anura</taxon>
        <taxon>Pipoidea</taxon>
        <taxon>Pipidae</taxon>
        <taxon>Pipinae</taxon>
        <taxon>Hymenochirus</taxon>
    </lineage>
</organism>
<dbReference type="EMBL" id="JAACNH010000009">
    <property type="protein sequence ID" value="KAG8432256.1"/>
    <property type="molecule type" value="Genomic_DNA"/>
</dbReference>
<gene>
    <name evidence="8" type="ORF">GDO86_016772</name>
</gene>
<protein>
    <recommendedName>
        <fullName evidence="10">Solute carrier family 23 member 3</fullName>
    </recommendedName>
</protein>
<feature type="transmembrane region" description="Helical" evidence="7">
    <location>
        <begin position="422"/>
        <end position="442"/>
    </location>
</feature>
<evidence type="ECO:0000256" key="7">
    <source>
        <dbReference type="SAM" id="Phobius"/>
    </source>
</evidence>
<dbReference type="OrthoDB" id="1641903at2759"/>
<evidence type="ECO:0000256" key="3">
    <source>
        <dbReference type="ARBA" id="ARBA00022692"/>
    </source>
</evidence>
<evidence type="ECO:0000313" key="8">
    <source>
        <dbReference type="EMBL" id="KAG8432256.1"/>
    </source>
</evidence>
<feature type="transmembrane region" description="Helical" evidence="7">
    <location>
        <begin position="195"/>
        <end position="215"/>
    </location>
</feature>
<comment type="caution">
    <text evidence="8">The sequence shown here is derived from an EMBL/GenBank/DDBJ whole genome shotgun (WGS) entry which is preliminary data.</text>
</comment>
<evidence type="ECO:0000313" key="9">
    <source>
        <dbReference type="Proteomes" id="UP000812440"/>
    </source>
</evidence>
<dbReference type="PANTHER" id="PTHR11119">
    <property type="entry name" value="XANTHINE-URACIL / VITAMIN C PERMEASE FAMILY MEMBER"/>
    <property type="match status" value="1"/>
</dbReference>
<feature type="transmembrane region" description="Helical" evidence="7">
    <location>
        <begin position="140"/>
        <end position="164"/>
    </location>
</feature>
<feature type="region of interest" description="Disordered" evidence="6">
    <location>
        <begin position="571"/>
        <end position="596"/>
    </location>
</feature>
<feature type="transmembrane region" description="Helical" evidence="7">
    <location>
        <begin position="311"/>
        <end position="337"/>
    </location>
</feature>
<keyword evidence="4 7" id="KW-1133">Transmembrane helix</keyword>
<evidence type="ECO:0000256" key="2">
    <source>
        <dbReference type="ARBA" id="ARBA00008821"/>
    </source>
</evidence>
<feature type="transmembrane region" description="Helical" evidence="7">
    <location>
        <begin position="486"/>
        <end position="506"/>
    </location>
</feature>
<evidence type="ECO:0000256" key="5">
    <source>
        <dbReference type="ARBA" id="ARBA00023136"/>
    </source>
</evidence>
<proteinExistence type="inferred from homology"/>
<dbReference type="AlphaFoldDB" id="A0A8T2IQ37"/>
<dbReference type="GO" id="GO:0022857">
    <property type="term" value="F:transmembrane transporter activity"/>
    <property type="evidence" value="ECO:0007669"/>
    <property type="project" value="InterPro"/>
</dbReference>
<dbReference type="GO" id="GO:0016020">
    <property type="term" value="C:membrane"/>
    <property type="evidence" value="ECO:0007669"/>
    <property type="project" value="UniProtKB-SubCell"/>
</dbReference>
<keyword evidence="9" id="KW-1185">Reference proteome</keyword>
<evidence type="ECO:0000256" key="6">
    <source>
        <dbReference type="SAM" id="MobiDB-lite"/>
    </source>
</evidence>
<reference evidence="8" key="1">
    <citation type="thesis" date="2020" institute="ProQuest LLC" country="789 East Eisenhower Parkway, Ann Arbor, MI, USA">
        <title>Comparative Genomics and Chromosome Evolution.</title>
        <authorList>
            <person name="Mudd A.B."/>
        </authorList>
    </citation>
    <scope>NUCLEOTIDE SEQUENCE</scope>
    <source>
        <strain evidence="8">Female2</strain>
        <tissue evidence="8">Blood</tissue>
    </source>
</reference>
<feature type="transmembrane region" description="Helical" evidence="7">
    <location>
        <begin position="449"/>
        <end position="466"/>
    </location>
</feature>
<dbReference type="Proteomes" id="UP000812440">
    <property type="component" value="Chromosome 9"/>
</dbReference>
<accession>A0A8T2IQ37</accession>